<accession>A0A9D2LW36</accession>
<dbReference type="Pfam" id="PF06782">
    <property type="entry name" value="UPF0236"/>
    <property type="match status" value="1"/>
</dbReference>
<organism evidence="2 3">
    <name type="scientific">Candidatus Blautia faecavium</name>
    <dbReference type="NCBI Taxonomy" id="2838487"/>
    <lineage>
        <taxon>Bacteria</taxon>
        <taxon>Bacillati</taxon>
        <taxon>Bacillota</taxon>
        <taxon>Clostridia</taxon>
        <taxon>Lachnospirales</taxon>
        <taxon>Lachnospiraceae</taxon>
        <taxon>Blautia</taxon>
    </lineage>
</organism>
<sequence length="94" mass="10804">MTEQIMQSCGTRCMHIWTAAKIRSTNRKAVKGCRAEGHVNHVLSARMSSRPMGWSRTGVDKMAHLQAYYWNGGDMLCLWPWLMSPGRFSLIRFN</sequence>
<reference evidence="2" key="2">
    <citation type="submission" date="2021-04" db="EMBL/GenBank/DDBJ databases">
        <authorList>
            <person name="Gilroy R."/>
        </authorList>
    </citation>
    <scope>NUCLEOTIDE SEQUENCE</scope>
    <source>
        <strain evidence="2">ChiSjej1B19-5720</strain>
    </source>
</reference>
<proteinExistence type="inferred from homology"/>
<dbReference type="EMBL" id="DWYZ01000298">
    <property type="protein sequence ID" value="HJB30176.1"/>
    <property type="molecule type" value="Genomic_DNA"/>
</dbReference>
<dbReference type="Proteomes" id="UP000823842">
    <property type="component" value="Unassembled WGS sequence"/>
</dbReference>
<gene>
    <name evidence="2" type="ORF">IAA06_15495</name>
</gene>
<evidence type="ECO:0000313" key="3">
    <source>
        <dbReference type="Proteomes" id="UP000823842"/>
    </source>
</evidence>
<dbReference type="AlphaFoldDB" id="A0A9D2LW36"/>
<comment type="caution">
    <text evidence="2">The sequence shown here is derived from an EMBL/GenBank/DDBJ whole genome shotgun (WGS) entry which is preliminary data.</text>
</comment>
<evidence type="ECO:0000256" key="1">
    <source>
        <dbReference type="ARBA" id="ARBA00006539"/>
    </source>
</evidence>
<comment type="similarity">
    <text evidence="1">Belongs to the UPF0236 family.</text>
</comment>
<reference evidence="2" key="1">
    <citation type="journal article" date="2021" name="PeerJ">
        <title>Extensive microbial diversity within the chicken gut microbiome revealed by metagenomics and culture.</title>
        <authorList>
            <person name="Gilroy R."/>
            <person name="Ravi A."/>
            <person name="Getino M."/>
            <person name="Pursley I."/>
            <person name="Horton D.L."/>
            <person name="Alikhan N.F."/>
            <person name="Baker D."/>
            <person name="Gharbi K."/>
            <person name="Hall N."/>
            <person name="Watson M."/>
            <person name="Adriaenssens E.M."/>
            <person name="Foster-Nyarko E."/>
            <person name="Jarju S."/>
            <person name="Secka A."/>
            <person name="Antonio M."/>
            <person name="Oren A."/>
            <person name="Chaudhuri R.R."/>
            <person name="La Ragione R."/>
            <person name="Hildebrand F."/>
            <person name="Pallen M.J."/>
        </authorList>
    </citation>
    <scope>NUCLEOTIDE SEQUENCE</scope>
    <source>
        <strain evidence="2">ChiSjej1B19-5720</strain>
    </source>
</reference>
<dbReference type="InterPro" id="IPR009620">
    <property type="entry name" value="UPF0236"/>
</dbReference>
<name>A0A9D2LW36_9FIRM</name>
<evidence type="ECO:0000313" key="2">
    <source>
        <dbReference type="EMBL" id="HJB30176.1"/>
    </source>
</evidence>
<protein>
    <submittedName>
        <fullName evidence="2">UPF0236 family protein</fullName>
    </submittedName>
</protein>